<feature type="non-terminal residue" evidence="1">
    <location>
        <position position="1"/>
    </location>
</feature>
<gene>
    <name evidence="1" type="ORF">EV420DRAFT_1220663</name>
</gene>
<feature type="non-terminal residue" evidence="1">
    <location>
        <position position="73"/>
    </location>
</feature>
<evidence type="ECO:0008006" key="3">
    <source>
        <dbReference type="Google" id="ProtNLM"/>
    </source>
</evidence>
<proteinExistence type="predicted"/>
<evidence type="ECO:0000313" key="1">
    <source>
        <dbReference type="EMBL" id="KAK0462292.1"/>
    </source>
</evidence>
<dbReference type="GeneID" id="85350001"/>
<evidence type="ECO:0000313" key="2">
    <source>
        <dbReference type="Proteomes" id="UP001175211"/>
    </source>
</evidence>
<dbReference type="EMBL" id="JAUEPS010000009">
    <property type="protein sequence ID" value="KAK0462292.1"/>
    <property type="molecule type" value="Genomic_DNA"/>
</dbReference>
<protein>
    <recommendedName>
        <fullName evidence="3">PepSY domain-containing protein</fullName>
    </recommendedName>
</protein>
<comment type="caution">
    <text evidence="1">The sequence shown here is derived from an EMBL/GenBank/DDBJ whole genome shotgun (WGS) entry which is preliminary data.</text>
</comment>
<accession>A0AA39NAZ2</accession>
<reference evidence="1" key="1">
    <citation type="submission" date="2023-06" db="EMBL/GenBank/DDBJ databases">
        <authorList>
            <consortium name="Lawrence Berkeley National Laboratory"/>
            <person name="Ahrendt S."/>
            <person name="Sahu N."/>
            <person name="Indic B."/>
            <person name="Wong-Bajracharya J."/>
            <person name="Merenyi Z."/>
            <person name="Ke H.-M."/>
            <person name="Monk M."/>
            <person name="Kocsube S."/>
            <person name="Drula E."/>
            <person name="Lipzen A."/>
            <person name="Balint B."/>
            <person name="Henrissat B."/>
            <person name="Andreopoulos B."/>
            <person name="Martin F.M."/>
            <person name="Harder C.B."/>
            <person name="Rigling D."/>
            <person name="Ford K.L."/>
            <person name="Foster G.D."/>
            <person name="Pangilinan J."/>
            <person name="Papanicolaou A."/>
            <person name="Barry K."/>
            <person name="LaButti K."/>
            <person name="Viragh M."/>
            <person name="Koriabine M."/>
            <person name="Yan M."/>
            <person name="Riley R."/>
            <person name="Champramary S."/>
            <person name="Plett K.L."/>
            <person name="Tsai I.J."/>
            <person name="Slot J."/>
            <person name="Sipos G."/>
            <person name="Plett J."/>
            <person name="Nagy L.G."/>
            <person name="Grigoriev I.V."/>
        </authorList>
    </citation>
    <scope>NUCLEOTIDE SEQUENCE</scope>
    <source>
        <strain evidence="1">CCBAS 213</strain>
    </source>
</reference>
<organism evidence="1 2">
    <name type="scientific">Armillaria tabescens</name>
    <name type="common">Ringless honey mushroom</name>
    <name type="synonym">Agaricus tabescens</name>
    <dbReference type="NCBI Taxonomy" id="1929756"/>
    <lineage>
        <taxon>Eukaryota</taxon>
        <taxon>Fungi</taxon>
        <taxon>Dikarya</taxon>
        <taxon>Basidiomycota</taxon>
        <taxon>Agaricomycotina</taxon>
        <taxon>Agaricomycetes</taxon>
        <taxon>Agaricomycetidae</taxon>
        <taxon>Agaricales</taxon>
        <taxon>Marasmiineae</taxon>
        <taxon>Physalacriaceae</taxon>
        <taxon>Desarmillaria</taxon>
    </lineage>
</organism>
<dbReference type="Proteomes" id="UP001175211">
    <property type="component" value="Unassembled WGS sequence"/>
</dbReference>
<dbReference type="RefSeq" id="XP_060333904.1">
    <property type="nucleotide sequence ID" value="XM_060466453.1"/>
</dbReference>
<dbReference type="AlphaFoldDB" id="A0AA39NAZ2"/>
<keyword evidence="2" id="KW-1185">Reference proteome</keyword>
<name>A0AA39NAZ2_ARMTA</name>
<sequence>STPSIALDNSLISKVEETLLGTHNGVTSLEYLAHPDGSVALTHVVQVRNNETNAWYEAFVDTHSGEILSVTNF</sequence>